<sequence length="857" mass="97190">MGKTLVIAEKPSVAQDIAEALGGFPIGRHAVYENEKMVISSAVGHVVELCLPAEMDVRHKKWSLANLPILPASFSLKPIEKSKERLDLLISLLHREDIDLIINACDAGREGELVFRYLIRYANVNKPIQRLWLQSMTKEAIIEAFRNLRALSEVEGLACAAVSRSESDWLIGINGTRALTAIHSKSNGFRLTSVGRVQTPTLAMVVARDKEILQFKPQTYWEIVGTFRSRQGEYKGKWFLEKSSQSDKDDNHPERLWNQEQCQKIVEKCLNKWGNVTEEKKLSLQSPPLLFDLTTLQREANYRLGYSAQKTLQIAQSLYENHKLITYPRTDSKFLPEDYVDRVKDVLKSLSNESFQAFAKEILTHGWVNPKNRIFNNQKVSDHFAIIPTTNTPKSLNASEEKIYQLIVRRFLASFYPPAEWDVTKRITIIEGEAFKTEGKSLRSAGWLKVYGAIQSIENKEEKEQSLCPIEQGERVLAIALETVTKETKPPAHFTEATLLSAMESAGNLVEDETLREAMSKKGLGTPATRAAIIEGLIEDGYIRRQKGRELLATPKAFSLIELLEAINIQTLRSAELTGEWEFKLQQMEKGNYPQEKFMKEIYQLTESIVEKVKAFGSIDNFRKPLPISSPQGHSIEETLYEYKSLDNSFRLTKYIAGRPLFPNELEGLLANKEIGPLKGFYNKSGDPFSASLKLDDESGHVSFVYEKKEPQENVDEILSEESLGSCPLDQASVVETKGYYACANFLQSSHNGTRKCTFRINKEILGQELSREEMQKLLKEKKTSLLTQFRSKKRKKNFSAYLVLNEQGKLSFEFPAKESKKNGAISRSKTGETSKKRRSSKKTSKTKKKQSPKSKN</sequence>
<proteinExistence type="inferred from homology"/>
<dbReference type="Gene3D" id="3.40.50.140">
    <property type="match status" value="1"/>
</dbReference>
<dbReference type="NCBIfam" id="NF005829">
    <property type="entry name" value="PRK07726.1"/>
    <property type="match status" value="1"/>
</dbReference>
<dbReference type="Proteomes" id="UP000315925">
    <property type="component" value="Chromosome"/>
</dbReference>
<dbReference type="Gene3D" id="1.10.460.10">
    <property type="entry name" value="Topoisomerase I, domain 2"/>
    <property type="match status" value="1"/>
</dbReference>
<feature type="compositionally biased region" description="Basic residues" evidence="13">
    <location>
        <begin position="836"/>
        <end position="857"/>
    </location>
</feature>
<dbReference type="InterPro" id="IPR013826">
    <property type="entry name" value="Topo_IA_cen_sub3"/>
</dbReference>
<dbReference type="InterPro" id="IPR006171">
    <property type="entry name" value="TOPRIM_dom"/>
</dbReference>
<dbReference type="NCBIfam" id="NF006032">
    <property type="entry name" value="PRK08173.1"/>
    <property type="match status" value="1"/>
</dbReference>
<accession>A0A0C1URD3</accession>
<protein>
    <recommendedName>
        <fullName evidence="3">DNA topoisomerase</fullName>
        <ecNumber evidence="3">5.6.2.1</ecNumber>
    </recommendedName>
    <alternativeName>
        <fullName evidence="12">Omega-protein</fullName>
    </alternativeName>
    <alternativeName>
        <fullName evidence="11">Relaxing enzyme</fullName>
    </alternativeName>
    <alternativeName>
        <fullName evidence="9">Swivelase</fullName>
    </alternativeName>
    <alternativeName>
        <fullName evidence="10">Untwisting enzyme</fullName>
    </alternativeName>
</protein>
<dbReference type="InterPro" id="IPR013824">
    <property type="entry name" value="Topo_IA_cen_sub1"/>
</dbReference>
<dbReference type="PROSITE" id="PS00396">
    <property type="entry name" value="TOPO_IA_1"/>
    <property type="match status" value="1"/>
</dbReference>
<dbReference type="Pfam" id="PF01751">
    <property type="entry name" value="Toprim"/>
    <property type="match status" value="1"/>
</dbReference>
<dbReference type="CDD" id="cd00186">
    <property type="entry name" value="TOP1Ac"/>
    <property type="match status" value="1"/>
</dbReference>
<dbReference type="EMBL" id="JQNX01000005">
    <property type="protein sequence ID" value="KIE58413.1"/>
    <property type="molecule type" value="Genomic_DNA"/>
</dbReference>
<dbReference type="Proteomes" id="UP000031594">
    <property type="component" value="Unassembled WGS sequence"/>
</dbReference>
<evidence type="ECO:0000313" key="19">
    <source>
        <dbReference type="Proteomes" id="UP000315925"/>
    </source>
</evidence>
<evidence type="ECO:0000259" key="15">
    <source>
        <dbReference type="PROSITE" id="PS52039"/>
    </source>
</evidence>
<dbReference type="OrthoDB" id="9803554at2"/>
<dbReference type="GO" id="GO:0003677">
    <property type="term" value="F:DNA binding"/>
    <property type="evidence" value="ECO:0007669"/>
    <property type="project" value="UniProtKB-KW"/>
</dbReference>
<dbReference type="SMART" id="SM00436">
    <property type="entry name" value="TOP1Bc"/>
    <property type="match status" value="1"/>
</dbReference>
<evidence type="ECO:0000256" key="1">
    <source>
        <dbReference type="ARBA" id="ARBA00000213"/>
    </source>
</evidence>
<dbReference type="EC" id="5.6.2.1" evidence="3"/>
<dbReference type="GO" id="GO:0006310">
    <property type="term" value="P:DNA recombination"/>
    <property type="evidence" value="ECO:0007669"/>
    <property type="project" value="TreeGrafter"/>
</dbReference>
<evidence type="ECO:0000256" key="11">
    <source>
        <dbReference type="ARBA" id="ARBA00032235"/>
    </source>
</evidence>
<feature type="domain" description="Toprim" evidence="14">
    <location>
        <begin position="3"/>
        <end position="137"/>
    </location>
</feature>
<evidence type="ECO:0000256" key="8">
    <source>
        <dbReference type="ARBA" id="ARBA00023235"/>
    </source>
</evidence>
<dbReference type="InterPro" id="IPR025589">
    <property type="entry name" value="Toprim_C_rpt"/>
</dbReference>
<dbReference type="PRINTS" id="PR00417">
    <property type="entry name" value="PRTPISMRASEI"/>
</dbReference>
<organism evidence="17 19">
    <name type="scientific">Methylacidiphilum kamchatkense Kam1</name>
    <dbReference type="NCBI Taxonomy" id="1202785"/>
    <lineage>
        <taxon>Bacteria</taxon>
        <taxon>Pseudomonadati</taxon>
        <taxon>Verrucomicrobiota</taxon>
        <taxon>Methylacidiphilae</taxon>
        <taxon>Methylacidiphilales</taxon>
        <taxon>Methylacidiphilaceae</taxon>
        <taxon>Methylacidiphilum (ex Ratnadevi et al. 2023)</taxon>
    </lineage>
</organism>
<keyword evidence="5" id="KW-0460">Magnesium</keyword>
<evidence type="ECO:0000313" key="17">
    <source>
        <dbReference type="EMBL" id="QDQ42177.1"/>
    </source>
</evidence>
<dbReference type="InterPro" id="IPR023405">
    <property type="entry name" value="Topo_IA_core_domain"/>
</dbReference>
<dbReference type="SMART" id="SM00437">
    <property type="entry name" value="TOP1Ac"/>
    <property type="match status" value="1"/>
</dbReference>
<dbReference type="InterPro" id="IPR013497">
    <property type="entry name" value="Topo_IA_cen"/>
</dbReference>
<comment type="catalytic activity">
    <reaction evidence="1">
        <text>ATP-independent breakage of single-stranded DNA, followed by passage and rejoining.</text>
        <dbReference type="EC" id="5.6.2.1"/>
    </reaction>
</comment>
<evidence type="ECO:0000256" key="13">
    <source>
        <dbReference type="SAM" id="MobiDB-lite"/>
    </source>
</evidence>
<dbReference type="AlphaFoldDB" id="A0A0C1URD3"/>
<dbReference type="NCBIfam" id="TIGR01056">
    <property type="entry name" value="topB"/>
    <property type="match status" value="1"/>
</dbReference>
<reference evidence="17" key="2">
    <citation type="journal article" date="2019" name="BMC Genomics">
        <title>Complete genome sequence analysis of the thermoacidophilic verrucomicrobial methanotroph 'Candidatus Methylacidiphilum kamchatkense' strain Kam1 and comparison with its closest relatives.</title>
        <authorList>
            <person name="Kruse T."/>
            <person name="Ratnadevi C.M."/>
            <person name="Erikstad H.A."/>
            <person name="Birkeland N.K."/>
        </authorList>
    </citation>
    <scope>NUCLEOTIDE SEQUENCE</scope>
    <source>
        <strain evidence="17">Kam1</strain>
    </source>
</reference>
<gene>
    <name evidence="16" type="ORF">A946_08035</name>
    <name evidence="17" type="ORF">kam1_938</name>
</gene>
<dbReference type="InterPro" id="IPR013825">
    <property type="entry name" value="Topo_IA_cen_sub2"/>
</dbReference>
<dbReference type="CDD" id="cd03362">
    <property type="entry name" value="TOPRIM_TopoIA_TopoIII"/>
    <property type="match status" value="1"/>
</dbReference>
<reference evidence="19" key="3">
    <citation type="submission" date="2019-03" db="EMBL/GenBank/DDBJ databases">
        <title>Complete genome of Methylacidiphilum kamchatkense Kam1.</title>
        <authorList>
            <person name="Kruse T."/>
            <person name="Murarilal Ratnadevi C."/>
            <person name="Erikstad H.-A."/>
            <person name="Birkeland N.-K."/>
        </authorList>
    </citation>
    <scope>NUCLEOTIDE SEQUENCE [LARGE SCALE GENOMIC DNA]</scope>
    <source>
        <strain evidence="19">kam1</strain>
    </source>
</reference>
<keyword evidence="8 17" id="KW-0413">Isomerase</keyword>
<dbReference type="Gene3D" id="2.70.20.10">
    <property type="entry name" value="Topoisomerase I, domain 3"/>
    <property type="match status" value="1"/>
</dbReference>
<evidence type="ECO:0000256" key="12">
    <source>
        <dbReference type="ARBA" id="ARBA00032877"/>
    </source>
</evidence>
<comment type="similarity">
    <text evidence="2">Belongs to the type IA topoisomerase family.</text>
</comment>
<dbReference type="InterPro" id="IPR005738">
    <property type="entry name" value="TopoIII"/>
</dbReference>
<dbReference type="GO" id="GO:0006281">
    <property type="term" value="P:DNA repair"/>
    <property type="evidence" value="ECO:0007669"/>
    <property type="project" value="TreeGrafter"/>
</dbReference>
<dbReference type="InterPro" id="IPR023406">
    <property type="entry name" value="Topo_IA_AS"/>
</dbReference>
<name>A0A0C1URD3_9BACT</name>
<evidence type="ECO:0000256" key="4">
    <source>
        <dbReference type="ARBA" id="ARBA00022723"/>
    </source>
</evidence>
<keyword evidence="4" id="KW-0479">Metal-binding</keyword>
<evidence type="ECO:0000259" key="14">
    <source>
        <dbReference type="PROSITE" id="PS50880"/>
    </source>
</evidence>
<dbReference type="InterPro" id="IPR003602">
    <property type="entry name" value="Topo_IA_DNA-bd_dom"/>
</dbReference>
<feature type="domain" description="Topo IA-type catalytic" evidence="15">
    <location>
        <begin position="154"/>
        <end position="610"/>
    </location>
</feature>
<dbReference type="RefSeq" id="WP_039721732.1">
    <property type="nucleotide sequence ID" value="NZ_CP037899.1"/>
</dbReference>
<dbReference type="PANTHER" id="PTHR11390">
    <property type="entry name" value="PROKARYOTIC DNA TOPOISOMERASE"/>
    <property type="match status" value="1"/>
</dbReference>
<dbReference type="GO" id="GO:0006265">
    <property type="term" value="P:DNA topological change"/>
    <property type="evidence" value="ECO:0007669"/>
    <property type="project" value="InterPro"/>
</dbReference>
<dbReference type="SUPFAM" id="SSF56712">
    <property type="entry name" value="Prokaryotic type I DNA topoisomerase"/>
    <property type="match status" value="1"/>
</dbReference>
<evidence type="ECO:0000313" key="16">
    <source>
        <dbReference type="EMBL" id="KIE58413.1"/>
    </source>
</evidence>
<dbReference type="InterPro" id="IPR034144">
    <property type="entry name" value="TOPRIM_TopoIII"/>
</dbReference>
<dbReference type="STRING" id="1202785.A946_08035"/>
<dbReference type="Pfam" id="PF01131">
    <property type="entry name" value="Topoisom_bac"/>
    <property type="match status" value="1"/>
</dbReference>
<dbReference type="InterPro" id="IPR003601">
    <property type="entry name" value="Topo_IA_2"/>
</dbReference>
<dbReference type="EMBL" id="CP037899">
    <property type="protein sequence ID" value="QDQ42177.1"/>
    <property type="molecule type" value="Genomic_DNA"/>
</dbReference>
<evidence type="ECO:0000256" key="9">
    <source>
        <dbReference type="ARBA" id="ARBA00030003"/>
    </source>
</evidence>
<dbReference type="PROSITE" id="PS50880">
    <property type="entry name" value="TOPRIM"/>
    <property type="match status" value="1"/>
</dbReference>
<keyword evidence="18" id="KW-1185">Reference proteome</keyword>
<keyword evidence="7" id="KW-0238">DNA-binding</keyword>
<dbReference type="PANTHER" id="PTHR11390:SF21">
    <property type="entry name" value="DNA TOPOISOMERASE 3-ALPHA"/>
    <property type="match status" value="1"/>
</dbReference>
<dbReference type="GO" id="GO:0043597">
    <property type="term" value="C:cytoplasmic replication fork"/>
    <property type="evidence" value="ECO:0007669"/>
    <property type="project" value="TreeGrafter"/>
</dbReference>
<evidence type="ECO:0000313" key="18">
    <source>
        <dbReference type="Proteomes" id="UP000031594"/>
    </source>
</evidence>
<dbReference type="InterPro" id="IPR000380">
    <property type="entry name" value="Topo_IA"/>
</dbReference>
<dbReference type="PROSITE" id="PS52039">
    <property type="entry name" value="TOPO_IA_2"/>
    <property type="match status" value="1"/>
</dbReference>
<evidence type="ECO:0000256" key="7">
    <source>
        <dbReference type="ARBA" id="ARBA00023125"/>
    </source>
</evidence>
<dbReference type="GO" id="GO:0046872">
    <property type="term" value="F:metal ion binding"/>
    <property type="evidence" value="ECO:0007669"/>
    <property type="project" value="UniProtKB-KW"/>
</dbReference>
<evidence type="ECO:0000256" key="5">
    <source>
        <dbReference type="ARBA" id="ARBA00022842"/>
    </source>
</evidence>
<evidence type="ECO:0000256" key="10">
    <source>
        <dbReference type="ARBA" id="ARBA00031985"/>
    </source>
</evidence>
<feature type="region of interest" description="Disordered" evidence="13">
    <location>
        <begin position="816"/>
        <end position="857"/>
    </location>
</feature>
<dbReference type="Gene3D" id="1.10.290.10">
    <property type="entry name" value="Topoisomerase I, domain 4"/>
    <property type="match status" value="1"/>
</dbReference>
<evidence type="ECO:0000256" key="2">
    <source>
        <dbReference type="ARBA" id="ARBA00009446"/>
    </source>
</evidence>
<dbReference type="KEGG" id="mkc:kam1_938"/>
<reference evidence="16 18" key="1">
    <citation type="submission" date="2014-08" db="EMBL/GenBank/DDBJ databases">
        <title>Methylacidiphilum kamchatkense strain Kam1 draft genome sequence.</title>
        <authorList>
            <person name="Birkeland N.-K."/>
            <person name="Erikstad H.A."/>
        </authorList>
    </citation>
    <scope>NUCLEOTIDE SEQUENCE [LARGE SCALE GENOMIC DNA]</scope>
    <source>
        <strain evidence="16 18">Kam1</strain>
    </source>
</reference>
<evidence type="ECO:0000256" key="6">
    <source>
        <dbReference type="ARBA" id="ARBA00023029"/>
    </source>
</evidence>
<dbReference type="SMART" id="SM00493">
    <property type="entry name" value="TOPRIM"/>
    <property type="match status" value="1"/>
</dbReference>
<dbReference type="GO" id="GO:0003917">
    <property type="term" value="F:DNA topoisomerase type I (single strand cut, ATP-independent) activity"/>
    <property type="evidence" value="ECO:0007669"/>
    <property type="project" value="UniProtKB-EC"/>
</dbReference>
<evidence type="ECO:0000256" key="3">
    <source>
        <dbReference type="ARBA" id="ARBA00012891"/>
    </source>
</evidence>
<dbReference type="Pfam" id="PF13342">
    <property type="entry name" value="Toprim_Crpt"/>
    <property type="match status" value="2"/>
</dbReference>
<keyword evidence="6" id="KW-0799">Topoisomerase</keyword>